<dbReference type="KEGG" id="xfu:XFF4834R_plc00470"/>
<sequence length="83" mass="9097">MDQAKTAADNVRALIADHRRHERACRVHAARLRREAQQLRELPAGGARSLFRAHELARKAIALTEQADSDSAAAALLATPPQH</sequence>
<dbReference type="Proteomes" id="UP000030585">
    <property type="component" value="Unassembled WGS sequence"/>
</dbReference>
<name>A0AB34Q1M3_XANCI</name>
<reference evidence="2" key="1">
    <citation type="submission" date="2015-04" db="EMBL/GenBank/DDBJ databases">
        <title>Genome sequencing of pathogens of bean.</title>
        <authorList>
            <person name="Harrison J."/>
            <person name="Aritua V."/>
            <person name="Sapp M."/>
            <person name="Smith J."/>
            <person name="Studholme D.J."/>
        </authorList>
    </citation>
    <scope>NUCLEOTIDE SEQUENCE [LARGE SCALE GENOMIC DNA]</scope>
    <source>
        <strain evidence="2">NCPPB 1058</strain>
    </source>
</reference>
<dbReference type="AlphaFoldDB" id="A0AB34Q1M3"/>
<comment type="caution">
    <text evidence="1">The sequence shown here is derived from an EMBL/GenBank/DDBJ whole genome shotgun (WGS) entry which is preliminary data.</text>
</comment>
<accession>A0AB34Q1M3</accession>
<dbReference type="EMBL" id="JSEY02000004">
    <property type="protein sequence ID" value="KGU49665.1"/>
    <property type="molecule type" value="Genomic_DNA"/>
</dbReference>
<evidence type="ECO:0000313" key="1">
    <source>
        <dbReference type="EMBL" id="KGU49665.1"/>
    </source>
</evidence>
<dbReference type="RefSeq" id="WP_022560536.1">
    <property type="nucleotide sequence ID" value="NC_022542.1"/>
</dbReference>
<protein>
    <submittedName>
        <fullName evidence="1">Uncharacterized protein</fullName>
    </submittedName>
</protein>
<evidence type="ECO:0000313" key="2">
    <source>
        <dbReference type="Proteomes" id="UP000030585"/>
    </source>
</evidence>
<organism evidence="1 2">
    <name type="scientific">Xanthomonas citri pv. fuscans</name>
    <dbReference type="NCBI Taxonomy" id="366649"/>
    <lineage>
        <taxon>Bacteria</taxon>
        <taxon>Pseudomonadati</taxon>
        <taxon>Pseudomonadota</taxon>
        <taxon>Gammaproteobacteria</taxon>
        <taxon>Lysobacterales</taxon>
        <taxon>Lysobacteraceae</taxon>
        <taxon>Xanthomonas</taxon>
    </lineage>
</organism>
<proteinExistence type="predicted"/>
<gene>
    <name evidence="1" type="ORF">NY98_21595</name>
</gene>